<gene>
    <name evidence="1" type="ORF">YPO1014a</name>
</gene>
<dbReference type="eggNOG" id="COG2165">
    <property type="taxonomic scope" value="Bacteria"/>
</dbReference>
<dbReference type="EMBL" id="AL590842">
    <property type="protein sequence ID" value="CAL19680.1"/>
    <property type="molecule type" value="Genomic_DNA"/>
</dbReference>
<evidence type="ECO:0000313" key="1">
    <source>
        <dbReference type="EMBL" id="CAL19680.1"/>
    </source>
</evidence>
<dbReference type="AlphaFoldDB" id="Q0WI30"/>
<organism evidence="1 2">
    <name type="scientific">Yersinia pestis</name>
    <dbReference type="NCBI Taxonomy" id="632"/>
    <lineage>
        <taxon>Bacteria</taxon>
        <taxon>Pseudomonadati</taxon>
        <taxon>Pseudomonadota</taxon>
        <taxon>Gammaproteobacteria</taxon>
        <taxon>Enterobacterales</taxon>
        <taxon>Yersiniaceae</taxon>
        <taxon>Yersinia</taxon>
    </lineage>
</organism>
<feature type="non-terminal residue" evidence="1">
    <location>
        <position position="59"/>
    </location>
</feature>
<dbReference type="STRING" id="214092.YPO1014a"/>
<accession>Q0WI30</accession>
<dbReference type="HOGENOM" id="CLU_201486_0_0_6"/>
<protein>
    <submittedName>
        <fullName evidence="1">Prepilin peptidase (Partial)</fullName>
    </submittedName>
</protein>
<dbReference type="Proteomes" id="UP000000815">
    <property type="component" value="Chromosome"/>
</dbReference>
<name>Q0WI30_YERPE</name>
<dbReference type="KEGG" id="ype:YPO1014a"/>
<reference evidence="1 2" key="1">
    <citation type="journal article" date="2001" name="Nature">
        <title>Genome sequence of Yersinia pestis, the causative agent of plague.</title>
        <authorList>
            <person name="Parkhill J."/>
            <person name="Wren B.W."/>
            <person name="Thomson N.R."/>
            <person name="Titball R.W."/>
            <person name="Holden M.T.G."/>
            <person name="Prentice M.B."/>
            <person name="Sebaihia M."/>
            <person name="James K.D."/>
            <person name="Churcher C."/>
            <person name="Mungall K.L."/>
            <person name="Baker S."/>
            <person name="Basham D."/>
            <person name="Bentley S.D."/>
            <person name="Brooks K."/>
            <person name="Cerdeno-Tarraga A.M."/>
            <person name="Chillingworth T."/>
            <person name="Cronin A."/>
            <person name="Davies R.M."/>
            <person name="Davis P."/>
            <person name="Dougan G."/>
            <person name="Feltwell T."/>
            <person name="Hamlin N."/>
            <person name="Holroyd S."/>
            <person name="Jagels K."/>
            <person name="Leather S."/>
            <person name="Karlyshev A.V."/>
            <person name="Moule S."/>
            <person name="Oyston P.C.F."/>
            <person name="Quail M."/>
            <person name="Rutherford K."/>
            <person name="Simmonds M."/>
            <person name="Skelton J."/>
            <person name="Stevens K."/>
            <person name="Whitehead S."/>
            <person name="Barrell B.G."/>
        </authorList>
    </citation>
    <scope>NUCLEOTIDE SEQUENCE [LARGE SCALE GENOMIC DNA]</scope>
    <source>
        <strain evidence="2">CO-92 / Biovar Orientalis</strain>
    </source>
</reference>
<dbReference type="PaxDb" id="214092-YPO1014a"/>
<sequence>QITLPLQKEMGFYGVRNTAQAGNIILSSPAGRIRLVISSRGRIRLCSEQQSMAGIHLCL</sequence>
<evidence type="ECO:0000313" key="2">
    <source>
        <dbReference type="Proteomes" id="UP000000815"/>
    </source>
</evidence>
<keyword evidence="2" id="KW-1185">Reference proteome</keyword>
<feature type="non-terminal residue" evidence="1">
    <location>
        <position position="1"/>
    </location>
</feature>
<dbReference type="PIR" id="AF0124">
    <property type="entry name" value="AF0124"/>
</dbReference>
<proteinExistence type="predicted"/>